<evidence type="ECO:0000256" key="3">
    <source>
        <dbReference type="ARBA" id="ARBA00004892"/>
    </source>
</evidence>
<dbReference type="GO" id="GO:0042840">
    <property type="term" value="P:D-glucuronate catabolic process"/>
    <property type="evidence" value="ECO:0007669"/>
    <property type="project" value="TreeGrafter"/>
</dbReference>
<dbReference type="HAMAP" id="MF_00106">
    <property type="entry name" value="UxuA"/>
    <property type="match status" value="1"/>
</dbReference>
<dbReference type="GO" id="GO:0030145">
    <property type="term" value="F:manganese ion binding"/>
    <property type="evidence" value="ECO:0007669"/>
    <property type="project" value="TreeGrafter"/>
</dbReference>
<name>A0A1T4V652_9GAMM</name>
<dbReference type="EC" id="4.2.1.8" evidence="5 11"/>
<evidence type="ECO:0000313" key="13">
    <source>
        <dbReference type="Proteomes" id="UP000242432"/>
    </source>
</evidence>
<comment type="function">
    <text evidence="2 11">Catalyzes the dehydration of D-mannonate.</text>
</comment>
<comment type="catalytic activity">
    <reaction evidence="1 11">
        <text>D-mannonate = 2-dehydro-3-deoxy-D-gluconate + H2O</text>
        <dbReference type="Rhea" id="RHEA:20097"/>
        <dbReference type="ChEBI" id="CHEBI:15377"/>
        <dbReference type="ChEBI" id="CHEBI:17767"/>
        <dbReference type="ChEBI" id="CHEBI:57990"/>
        <dbReference type="EC" id="4.2.1.8"/>
    </reaction>
</comment>
<dbReference type="Pfam" id="PF03786">
    <property type="entry name" value="UxuA"/>
    <property type="match status" value="1"/>
</dbReference>
<evidence type="ECO:0000256" key="6">
    <source>
        <dbReference type="ARBA" id="ARBA00016339"/>
    </source>
</evidence>
<dbReference type="PANTHER" id="PTHR30387">
    <property type="entry name" value="MANNONATE DEHYDRATASE"/>
    <property type="match status" value="1"/>
</dbReference>
<comment type="similarity">
    <text evidence="4 11">Belongs to the mannonate dehydratase family.</text>
</comment>
<dbReference type="GO" id="GO:0008927">
    <property type="term" value="F:mannonate dehydratase activity"/>
    <property type="evidence" value="ECO:0007669"/>
    <property type="project" value="UniProtKB-UniRule"/>
</dbReference>
<dbReference type="InterPro" id="IPR036237">
    <property type="entry name" value="Xyl_isomerase-like_sf"/>
</dbReference>
<evidence type="ECO:0000256" key="8">
    <source>
        <dbReference type="ARBA" id="ARBA00023211"/>
    </source>
</evidence>
<keyword evidence="9 11" id="KW-0456">Lyase</keyword>
<evidence type="ECO:0000256" key="9">
    <source>
        <dbReference type="ARBA" id="ARBA00023239"/>
    </source>
</evidence>
<evidence type="ECO:0000313" key="12">
    <source>
        <dbReference type="EMBL" id="SKA60001.1"/>
    </source>
</evidence>
<dbReference type="Gene3D" id="3.20.20.150">
    <property type="entry name" value="Divalent-metal-dependent TIM barrel enzymes"/>
    <property type="match status" value="1"/>
</dbReference>
<comment type="cofactor">
    <cofactor evidence="11">
        <name>Fe(2+)</name>
        <dbReference type="ChEBI" id="CHEBI:29033"/>
    </cofactor>
    <cofactor evidence="11">
        <name>Mn(2+)</name>
        <dbReference type="ChEBI" id="CHEBI:29035"/>
    </cofactor>
</comment>
<dbReference type="SUPFAM" id="SSF51658">
    <property type="entry name" value="Xylose isomerase-like"/>
    <property type="match status" value="1"/>
</dbReference>
<dbReference type="GO" id="GO:0008198">
    <property type="term" value="F:ferrous iron binding"/>
    <property type="evidence" value="ECO:0007669"/>
    <property type="project" value="TreeGrafter"/>
</dbReference>
<dbReference type="InterPro" id="IPR004628">
    <property type="entry name" value="Man_deHydtase"/>
</dbReference>
<dbReference type="UniPathway" id="UPA00246"/>
<evidence type="ECO:0000256" key="7">
    <source>
        <dbReference type="ARBA" id="ARBA00023004"/>
    </source>
</evidence>
<dbReference type="PIRSF" id="PIRSF016049">
    <property type="entry name" value="Man_dehyd"/>
    <property type="match status" value="1"/>
</dbReference>
<keyword evidence="13" id="KW-1185">Reference proteome</keyword>
<dbReference type="NCBIfam" id="NF003027">
    <property type="entry name" value="PRK03906.1"/>
    <property type="match status" value="2"/>
</dbReference>
<accession>A0A1T4V652</accession>
<dbReference type="EMBL" id="FUXX01000009">
    <property type="protein sequence ID" value="SKA60001.1"/>
    <property type="molecule type" value="Genomic_DNA"/>
</dbReference>
<evidence type="ECO:0000256" key="10">
    <source>
        <dbReference type="ARBA" id="ARBA00033474"/>
    </source>
</evidence>
<dbReference type="AlphaFoldDB" id="A0A1T4V652"/>
<dbReference type="PANTHER" id="PTHR30387:SF2">
    <property type="entry name" value="MANNONATE DEHYDRATASE"/>
    <property type="match status" value="1"/>
</dbReference>
<evidence type="ECO:0000256" key="1">
    <source>
        <dbReference type="ARBA" id="ARBA00001794"/>
    </source>
</evidence>
<proteinExistence type="inferred from homology"/>
<evidence type="ECO:0000256" key="2">
    <source>
        <dbReference type="ARBA" id="ARBA00002713"/>
    </source>
</evidence>
<comment type="pathway">
    <text evidence="3 11">Carbohydrate metabolism; pentose and glucuronate interconversion.</text>
</comment>
<reference evidence="13" key="1">
    <citation type="submission" date="2017-02" db="EMBL/GenBank/DDBJ databases">
        <authorList>
            <person name="Varghese N."/>
            <person name="Submissions S."/>
        </authorList>
    </citation>
    <scope>NUCLEOTIDE SEQUENCE [LARGE SCALE GENOMIC DNA]</scope>
    <source>
        <strain evidence="13">DSM 3072</strain>
    </source>
</reference>
<dbReference type="STRING" id="83771.SAMN02910357_01442"/>
<sequence length="374" mass="42533">MMHMSFRWYGPEQDPITLDKIRQIGGMEGVITALHEIPAGEVWPEEKVLERKHFVEKAGLKLMGIESINVHEDIKYGANTRDKYIENYIKSLEAVGKCGIHLVCYNFMPVFDWTRTDLAQPLEDGSTALGYNGKICEGLSAEEMFDYIIKNSNGFEMPGWELNRRSEITAEIKKFAGMTADDLRANFKYFLDAIMPTCEKYNIKMGVHPDDPAYDLFGLPRICKCEEDLVKIARMNSSPYNGFTLCTGSLGSNPANDIPKIIRNKEISSRIHFAHVRNVKHTGDHQFHESSHVSREGSLDMYEIMKALVEVGFNGVVRPDHGREIWGEKARPGYGLYDRALGATYLQGLEEAIRKDKGMNYPDNIYSTEQSLIW</sequence>
<evidence type="ECO:0000256" key="5">
    <source>
        <dbReference type="ARBA" id="ARBA00012927"/>
    </source>
</evidence>
<keyword evidence="8 11" id="KW-0464">Manganese</keyword>
<protein>
    <recommendedName>
        <fullName evidence="6 11">Mannonate dehydratase</fullName>
        <ecNumber evidence="5 11">4.2.1.8</ecNumber>
    </recommendedName>
    <alternativeName>
        <fullName evidence="10 11">D-mannonate hydro-lyase</fullName>
    </alternativeName>
</protein>
<evidence type="ECO:0000256" key="4">
    <source>
        <dbReference type="ARBA" id="ARBA00007389"/>
    </source>
</evidence>
<dbReference type="Proteomes" id="UP000242432">
    <property type="component" value="Unassembled WGS sequence"/>
</dbReference>
<organism evidence="12 13">
    <name type="scientific">Succinivibrio dextrinosolvens DSM 3072</name>
    <dbReference type="NCBI Taxonomy" id="1123324"/>
    <lineage>
        <taxon>Bacteria</taxon>
        <taxon>Pseudomonadati</taxon>
        <taxon>Pseudomonadota</taxon>
        <taxon>Gammaproteobacteria</taxon>
        <taxon>Aeromonadales</taxon>
        <taxon>Succinivibrionaceae</taxon>
        <taxon>Succinivibrio</taxon>
    </lineage>
</organism>
<keyword evidence="7 11" id="KW-0408">Iron</keyword>
<gene>
    <name evidence="11" type="primary">uxuA</name>
    <name evidence="12" type="ORF">SAMN02745213_00782</name>
</gene>
<evidence type="ECO:0000256" key="11">
    <source>
        <dbReference type="HAMAP-Rule" id="MF_00106"/>
    </source>
</evidence>